<dbReference type="SMART" id="SM00382">
    <property type="entry name" value="AAA"/>
    <property type="match status" value="1"/>
</dbReference>
<dbReference type="GO" id="GO:0005524">
    <property type="term" value="F:ATP binding"/>
    <property type="evidence" value="ECO:0007669"/>
    <property type="project" value="UniProtKB-KW"/>
</dbReference>
<dbReference type="GO" id="GO:0016887">
    <property type="term" value="F:ATP hydrolysis activity"/>
    <property type="evidence" value="ECO:0007669"/>
    <property type="project" value="InterPro"/>
</dbReference>
<reference evidence="5" key="1">
    <citation type="submission" date="2016-08" db="EMBL/GenBank/DDBJ databases">
        <authorList>
            <person name="Varghese N."/>
            <person name="Submissions Spin"/>
        </authorList>
    </citation>
    <scope>NUCLEOTIDE SEQUENCE [LARGE SCALE GENOMIC DNA]</scope>
    <source>
        <strain evidence="5">SGD-1123</strain>
    </source>
</reference>
<keyword evidence="2 4" id="KW-0067">ATP-binding</keyword>
<dbReference type="PROSITE" id="PS50893">
    <property type="entry name" value="ABC_TRANSPORTER_2"/>
    <property type="match status" value="1"/>
</dbReference>
<dbReference type="InterPro" id="IPR027417">
    <property type="entry name" value="P-loop_NTPase"/>
</dbReference>
<dbReference type="Pfam" id="PF00005">
    <property type="entry name" value="ABC_tran"/>
    <property type="match status" value="1"/>
</dbReference>
<dbReference type="InterPro" id="IPR003593">
    <property type="entry name" value="AAA+_ATPase"/>
</dbReference>
<evidence type="ECO:0000313" key="4">
    <source>
        <dbReference type="EMBL" id="SCC11843.1"/>
    </source>
</evidence>
<feature type="domain" description="ABC transporter" evidence="3">
    <location>
        <begin position="30"/>
        <end position="260"/>
    </location>
</feature>
<dbReference type="EMBL" id="FMAU01000002">
    <property type="protein sequence ID" value="SCC11843.1"/>
    <property type="molecule type" value="Genomic_DNA"/>
</dbReference>
<accession>A0A1C4BYM9</accession>
<keyword evidence="5" id="KW-1185">Reference proteome</keyword>
<dbReference type="PANTHER" id="PTHR43582">
    <property type="entry name" value="LINEARMYCIN RESISTANCE ATP-BINDING PROTEIN LNRL"/>
    <property type="match status" value="1"/>
</dbReference>
<evidence type="ECO:0000313" key="5">
    <source>
        <dbReference type="Proteomes" id="UP000181997"/>
    </source>
</evidence>
<dbReference type="Proteomes" id="UP000181997">
    <property type="component" value="Unassembled WGS sequence"/>
</dbReference>
<sequence>MKLSKKLIVYQLISNILVEDHLRKGVCTVIEVVNVSKQYSSLKALDGVDFTIEEGSCFGLVGPNGAGKSTLMKILSGVLQSFEGDIRVQDNSVVKDRMKVKQRIGYIPQDICLEETLTAQENLIYFGSLYGLKGKTLRQRSAKVLEQIGLKERGKDKVLTFSGGMKRRLNIGCSLLHKPAIIIMDEPTVGIDPQSRNSIFSIINQLKAEGSTIIYSSHYMEEVEQLCDSIGLIDKGRLIEFGTMEDLVDKYNKPSLFIAGDQVKMELLAGHGHVEPKGNGFLLESQRPLNSLHDLIGEFREKGIEPSRLELYQPKLEDIFFKLTGTQLRDS</sequence>
<organism evidence="4 5">
    <name type="scientific">[Bacillus] enclensis</name>
    <dbReference type="NCBI Taxonomy" id="1402860"/>
    <lineage>
        <taxon>Bacteria</taxon>
        <taxon>Bacillati</taxon>
        <taxon>Bacillota</taxon>
        <taxon>Bacilli</taxon>
        <taxon>Bacillales</taxon>
        <taxon>Bacillaceae</taxon>
        <taxon>Rossellomorea</taxon>
    </lineage>
</organism>
<keyword evidence="1" id="KW-0547">Nucleotide-binding</keyword>
<name>A0A1C4BYM9_9BACI</name>
<dbReference type="PROSITE" id="PS00211">
    <property type="entry name" value="ABC_TRANSPORTER_1"/>
    <property type="match status" value="1"/>
</dbReference>
<dbReference type="AlphaFoldDB" id="A0A1C4BYM9"/>
<gene>
    <name evidence="4" type="ORF">GA0061094_2617</name>
</gene>
<proteinExistence type="predicted"/>
<dbReference type="PANTHER" id="PTHR43582:SF2">
    <property type="entry name" value="LINEARMYCIN RESISTANCE ATP-BINDING PROTEIN LNRL"/>
    <property type="match status" value="1"/>
</dbReference>
<dbReference type="InterPro" id="IPR003439">
    <property type="entry name" value="ABC_transporter-like_ATP-bd"/>
</dbReference>
<dbReference type="Gene3D" id="3.40.50.300">
    <property type="entry name" value="P-loop containing nucleotide triphosphate hydrolases"/>
    <property type="match status" value="1"/>
</dbReference>
<evidence type="ECO:0000256" key="2">
    <source>
        <dbReference type="ARBA" id="ARBA00022840"/>
    </source>
</evidence>
<dbReference type="InterPro" id="IPR017871">
    <property type="entry name" value="ABC_transporter-like_CS"/>
</dbReference>
<dbReference type="SUPFAM" id="SSF52540">
    <property type="entry name" value="P-loop containing nucleoside triphosphate hydrolases"/>
    <property type="match status" value="1"/>
</dbReference>
<evidence type="ECO:0000256" key="1">
    <source>
        <dbReference type="ARBA" id="ARBA00022741"/>
    </source>
</evidence>
<protein>
    <submittedName>
        <fullName evidence="4">ABC-2 type transport system ATP-binding protein</fullName>
    </submittedName>
</protein>
<evidence type="ECO:0000259" key="3">
    <source>
        <dbReference type="PROSITE" id="PS50893"/>
    </source>
</evidence>